<dbReference type="AlphaFoldDB" id="A0A2P2PM58"/>
<dbReference type="PANTHER" id="PTHR46508">
    <property type="entry name" value="PHD FINGER FAMILY PROTEIN"/>
    <property type="match status" value="1"/>
</dbReference>
<dbReference type="SUPFAM" id="SSF55729">
    <property type="entry name" value="Acyl-CoA N-acyltransferases (Nat)"/>
    <property type="match status" value="1"/>
</dbReference>
<evidence type="ECO:0000259" key="1">
    <source>
        <dbReference type="PROSITE" id="PS51186"/>
    </source>
</evidence>
<name>A0A2P2PM58_RHIMU</name>
<proteinExistence type="predicted"/>
<dbReference type="GO" id="GO:0016747">
    <property type="term" value="F:acyltransferase activity, transferring groups other than amino-acyl groups"/>
    <property type="evidence" value="ECO:0007669"/>
    <property type="project" value="InterPro"/>
</dbReference>
<protein>
    <recommendedName>
        <fullName evidence="1">N-acetyltransferase domain-containing protein</fullName>
    </recommendedName>
</protein>
<organism evidence="2">
    <name type="scientific">Rhizophora mucronata</name>
    <name type="common">Asiatic mangrove</name>
    <dbReference type="NCBI Taxonomy" id="61149"/>
    <lineage>
        <taxon>Eukaryota</taxon>
        <taxon>Viridiplantae</taxon>
        <taxon>Streptophyta</taxon>
        <taxon>Embryophyta</taxon>
        <taxon>Tracheophyta</taxon>
        <taxon>Spermatophyta</taxon>
        <taxon>Magnoliopsida</taxon>
        <taxon>eudicotyledons</taxon>
        <taxon>Gunneridae</taxon>
        <taxon>Pentapetalae</taxon>
        <taxon>rosids</taxon>
        <taxon>fabids</taxon>
        <taxon>Malpighiales</taxon>
        <taxon>Rhizophoraceae</taxon>
        <taxon>Rhizophora</taxon>
    </lineage>
</organism>
<dbReference type="EMBL" id="GGEC01075383">
    <property type="protein sequence ID" value="MBX55867.1"/>
    <property type="molecule type" value="Transcribed_RNA"/>
</dbReference>
<dbReference type="InterPro" id="IPR000182">
    <property type="entry name" value="GNAT_dom"/>
</dbReference>
<dbReference type="PANTHER" id="PTHR46508:SF2">
    <property type="entry name" value="INCREASED DNA METHYLATION 1"/>
    <property type="match status" value="1"/>
</dbReference>
<feature type="domain" description="N-acetyltransferase" evidence="1">
    <location>
        <begin position="1"/>
        <end position="139"/>
    </location>
</feature>
<dbReference type="CDD" id="cd04301">
    <property type="entry name" value="NAT_SF"/>
    <property type="match status" value="1"/>
</dbReference>
<dbReference type="InterPro" id="IPR016181">
    <property type="entry name" value="Acyl_CoA_acyltransferase"/>
</dbReference>
<dbReference type="InterPro" id="IPR056511">
    <property type="entry name" value="IDM1_C"/>
</dbReference>
<accession>A0A2P2PM58</accession>
<reference evidence="2" key="1">
    <citation type="submission" date="2018-02" db="EMBL/GenBank/DDBJ databases">
        <title>Rhizophora mucronata_Transcriptome.</title>
        <authorList>
            <person name="Meera S.P."/>
            <person name="Sreeshan A."/>
            <person name="Augustine A."/>
        </authorList>
    </citation>
    <scope>NUCLEOTIDE SEQUENCE</scope>
    <source>
        <tissue evidence="2">Leaf</tissue>
    </source>
</reference>
<dbReference type="PROSITE" id="PS51186">
    <property type="entry name" value="GNAT"/>
    <property type="match status" value="1"/>
</dbReference>
<dbReference type="Pfam" id="PF23209">
    <property type="entry name" value="IDM1_C"/>
    <property type="match status" value="1"/>
</dbReference>
<dbReference type="Gene3D" id="3.40.630.30">
    <property type="match status" value="1"/>
</dbReference>
<sequence length="323" mass="35429">MLDPRTGIDMIPQVLYNWGSEFARLNFHGFYTVVLEKEDIIVSVASIRVHGVMVAEMPLIATCRNYRRQGMCRHLISAIEEMLVSFKVEKLVISAIPDLVETWTVGFGFEPVGNDEKQCLKAINLMVFPGTVLLRKNLYGKKKVDKGSETGDAATSIKVHTCPAGEHLTEVMQEAIGSYCTDEVSMKKTGKFVESPVLQQSEVGGAKEAIHGIDKQGHSSPLAVKEFPQALVFSNGKPVEESLMPPDENFCQNQVVSRQEGKSLVVGTSQGSNLQEQSSKLPCGVSDTTVGRTKADVACNVLSVNHEPSLDRQPQQACEFNEK</sequence>
<evidence type="ECO:0000313" key="2">
    <source>
        <dbReference type="EMBL" id="MBX55867.1"/>
    </source>
</evidence>